<name>A0ABQ9YTX6_9CRUS</name>
<comment type="caution">
    <text evidence="2">The sequence shown here is derived from an EMBL/GenBank/DDBJ whole genome shotgun (WGS) entry which is preliminary data.</text>
</comment>
<feature type="region of interest" description="Disordered" evidence="1">
    <location>
        <begin position="89"/>
        <end position="124"/>
    </location>
</feature>
<reference evidence="2 3" key="1">
    <citation type="journal article" date="2023" name="Nucleic Acids Res.">
        <title>The hologenome of Daphnia magna reveals possible DNA methylation and microbiome-mediated evolution of the host genome.</title>
        <authorList>
            <person name="Chaturvedi A."/>
            <person name="Li X."/>
            <person name="Dhandapani V."/>
            <person name="Marshall H."/>
            <person name="Kissane S."/>
            <person name="Cuenca-Cambronero M."/>
            <person name="Asole G."/>
            <person name="Calvet F."/>
            <person name="Ruiz-Romero M."/>
            <person name="Marangio P."/>
            <person name="Guigo R."/>
            <person name="Rago D."/>
            <person name="Mirbahai L."/>
            <person name="Eastwood N."/>
            <person name="Colbourne J.K."/>
            <person name="Zhou J."/>
            <person name="Mallon E."/>
            <person name="Orsini L."/>
        </authorList>
    </citation>
    <scope>NUCLEOTIDE SEQUENCE [LARGE SCALE GENOMIC DNA]</scope>
    <source>
        <strain evidence="2">LRV0_1</strain>
    </source>
</reference>
<evidence type="ECO:0000256" key="1">
    <source>
        <dbReference type="SAM" id="MobiDB-lite"/>
    </source>
</evidence>
<organism evidence="2 3">
    <name type="scientific">Daphnia magna</name>
    <dbReference type="NCBI Taxonomy" id="35525"/>
    <lineage>
        <taxon>Eukaryota</taxon>
        <taxon>Metazoa</taxon>
        <taxon>Ecdysozoa</taxon>
        <taxon>Arthropoda</taxon>
        <taxon>Crustacea</taxon>
        <taxon>Branchiopoda</taxon>
        <taxon>Diplostraca</taxon>
        <taxon>Cladocera</taxon>
        <taxon>Anomopoda</taxon>
        <taxon>Daphniidae</taxon>
        <taxon>Daphnia</taxon>
    </lineage>
</organism>
<proteinExistence type="predicted"/>
<feature type="compositionally biased region" description="Basic and acidic residues" evidence="1">
    <location>
        <begin position="113"/>
        <end position="124"/>
    </location>
</feature>
<accession>A0ABQ9YTX6</accession>
<evidence type="ECO:0000313" key="2">
    <source>
        <dbReference type="EMBL" id="KAK4004097.1"/>
    </source>
</evidence>
<gene>
    <name evidence="2" type="ORF">OUZ56_005840</name>
</gene>
<dbReference type="Proteomes" id="UP001234178">
    <property type="component" value="Unassembled WGS sequence"/>
</dbReference>
<keyword evidence="3" id="KW-1185">Reference proteome</keyword>
<evidence type="ECO:0000313" key="3">
    <source>
        <dbReference type="Proteomes" id="UP001234178"/>
    </source>
</evidence>
<dbReference type="EMBL" id="JAOYFB010000001">
    <property type="protein sequence ID" value="KAK4004097.1"/>
    <property type="molecule type" value="Genomic_DNA"/>
</dbReference>
<protein>
    <submittedName>
        <fullName evidence="2">Uncharacterized protein</fullName>
    </submittedName>
</protein>
<sequence length="190" mass="21799">MQVYSCNLCATMTHVLSYNAFTESRELTHVQVDSHVVGCPHLIGGSQEPRRKWGESNETLERDFNLQQTNYLSSARRLDEKKRQYVKNFPISRGNVQNGREPPKLRLSPSPGPHEKRIEAKERNEASLSRLPSIVATARFCPAQNHLLFHVFYWWILSLYLRPEFRLGLGVNQNSTKSTATTKIKSVFLA</sequence>